<feature type="domain" description="EF-hand" evidence="2">
    <location>
        <begin position="288"/>
        <end position="323"/>
    </location>
</feature>
<dbReference type="OrthoDB" id="186625at2759"/>
<dbReference type="Gene3D" id="1.10.238.10">
    <property type="entry name" value="EF-hand"/>
    <property type="match status" value="3"/>
</dbReference>
<protein>
    <submittedName>
        <fullName evidence="3">ALMT9 protein</fullName>
    </submittedName>
</protein>
<dbReference type="InterPro" id="IPR018247">
    <property type="entry name" value="EF_Hand_1_Ca_BS"/>
</dbReference>
<feature type="domain" description="EF-hand" evidence="2">
    <location>
        <begin position="454"/>
        <end position="489"/>
    </location>
</feature>
<dbReference type="PROSITE" id="PS00018">
    <property type="entry name" value="EF_HAND_1"/>
    <property type="match status" value="2"/>
</dbReference>
<evidence type="ECO:0000313" key="4">
    <source>
        <dbReference type="Proteomes" id="UP000601435"/>
    </source>
</evidence>
<dbReference type="Pfam" id="PF13202">
    <property type="entry name" value="EF-hand_5"/>
    <property type="match status" value="2"/>
</dbReference>
<evidence type="ECO:0000256" key="1">
    <source>
        <dbReference type="ARBA" id="ARBA00022837"/>
    </source>
</evidence>
<dbReference type="PROSITE" id="PS50222">
    <property type="entry name" value="EF_HAND_2"/>
    <property type="match status" value="2"/>
</dbReference>
<dbReference type="SUPFAM" id="SSF47473">
    <property type="entry name" value="EF-hand"/>
    <property type="match status" value="2"/>
</dbReference>
<dbReference type="InterPro" id="IPR011992">
    <property type="entry name" value="EF-hand-dom_pair"/>
</dbReference>
<dbReference type="Proteomes" id="UP000601435">
    <property type="component" value="Unassembled WGS sequence"/>
</dbReference>
<organism evidence="3 4">
    <name type="scientific">Symbiodinium necroappetens</name>
    <dbReference type="NCBI Taxonomy" id="1628268"/>
    <lineage>
        <taxon>Eukaryota</taxon>
        <taxon>Sar</taxon>
        <taxon>Alveolata</taxon>
        <taxon>Dinophyceae</taxon>
        <taxon>Suessiales</taxon>
        <taxon>Symbiodiniaceae</taxon>
        <taxon>Symbiodinium</taxon>
    </lineage>
</organism>
<dbReference type="SMART" id="SM00054">
    <property type="entry name" value="EFh"/>
    <property type="match status" value="4"/>
</dbReference>
<dbReference type="InterPro" id="IPR002048">
    <property type="entry name" value="EF_hand_dom"/>
</dbReference>
<evidence type="ECO:0000313" key="3">
    <source>
        <dbReference type="EMBL" id="CAE7842526.1"/>
    </source>
</evidence>
<keyword evidence="4" id="KW-1185">Reference proteome</keyword>
<dbReference type="AlphaFoldDB" id="A0A812ZXZ2"/>
<accession>A0A812ZXZ2</accession>
<name>A0A812ZXZ2_9DINO</name>
<sequence length="598" mass="67968">MAAEPDGGTPALTKVRDFLISTCGSVLKAWLAYFDVDLDYRVSKIEFADGMRNLGYTAGELHKLFAEIDADGSGEIVLDELDEEQAMLWNTFRSWAVQNFVSVEDMMLSLTEDESTTNLSTKDLECVSQEGFCKRLPELNWKAGQEELLFSVLDFDGDGLLRPSCFRWLGIELKRLQRKRAAKASAVKKKPSGLQQSALEQELHEFKEDLRRRFGGGNLTRAWRLSLSDTSVLPRTRFLKACAKMGYAKKGKDLWKMMDKTGSGFASVDEIDPRTAQVVAHFKKFLDERFEDYHAAFEELDLDGTRKIRLRQFQQGLQKLGFPFHTQAATLFAVLDLDCNHVIDEDDLHFLEKWSPLPFLTATPNLNAKDGVKKLLLHRYHRPVKVWRQLLDRDGSNRCNWHEFLFACKACGFHGDIPGAWRALDADLIGYITLKELDEDSYNTLMEFRTWALDEFGSAKGAFTVFDRDGSNTLTFQEFRAACKIYGYEGHAKGLFSALDVTAEGTLSLKEVAFLDDWREDPEAVKKARNAIAGYLLSPISQRSEGARRGGLVAGFQNVKEMQRKLLDMERAKEAAMQWHSPVAKPMELVDLCRRHPY</sequence>
<keyword evidence="1" id="KW-0106">Calcium</keyword>
<reference evidence="3" key="1">
    <citation type="submission" date="2021-02" db="EMBL/GenBank/DDBJ databases">
        <authorList>
            <person name="Dougan E. K."/>
            <person name="Rhodes N."/>
            <person name="Thang M."/>
            <person name="Chan C."/>
        </authorList>
    </citation>
    <scope>NUCLEOTIDE SEQUENCE</scope>
</reference>
<gene>
    <name evidence="3" type="primary">ALMT9</name>
    <name evidence="3" type="ORF">SNEC2469_LOCUS25615</name>
</gene>
<dbReference type="GO" id="GO:0005509">
    <property type="term" value="F:calcium ion binding"/>
    <property type="evidence" value="ECO:0007669"/>
    <property type="project" value="InterPro"/>
</dbReference>
<proteinExistence type="predicted"/>
<comment type="caution">
    <text evidence="3">The sequence shown here is derived from an EMBL/GenBank/DDBJ whole genome shotgun (WGS) entry which is preliminary data.</text>
</comment>
<evidence type="ECO:0000259" key="2">
    <source>
        <dbReference type="PROSITE" id="PS50222"/>
    </source>
</evidence>
<dbReference type="EMBL" id="CAJNJA010050764">
    <property type="protein sequence ID" value="CAE7842526.1"/>
    <property type="molecule type" value="Genomic_DNA"/>
</dbReference>